<name>A0ACA8E0N8_9GAMM</name>
<accession>A0ACA8E0N8</accession>
<dbReference type="Proteomes" id="UP000217277">
    <property type="component" value="Chromosome II"/>
</dbReference>
<organism evidence="1 2">
    <name type="scientific">Pseudoalteromonas agarivorans DSM 14585</name>
    <dbReference type="NCBI Taxonomy" id="1312369"/>
    <lineage>
        <taxon>Bacteria</taxon>
        <taxon>Pseudomonadati</taxon>
        <taxon>Pseudomonadota</taxon>
        <taxon>Gammaproteobacteria</taxon>
        <taxon>Alteromonadales</taxon>
        <taxon>Pseudoalteromonadaceae</taxon>
        <taxon>Pseudoalteromonas</taxon>
    </lineage>
</organism>
<evidence type="ECO:0000313" key="1">
    <source>
        <dbReference type="EMBL" id="ATC84085.1"/>
    </source>
</evidence>
<dbReference type="EMBL" id="CP011012">
    <property type="protein sequence ID" value="ATC84085.1"/>
    <property type="molecule type" value="Genomic_DNA"/>
</dbReference>
<proteinExistence type="predicted"/>
<reference evidence="1" key="1">
    <citation type="submission" date="2015-03" db="EMBL/GenBank/DDBJ databases">
        <authorList>
            <person name="Xie B.-B."/>
            <person name="Rong J.-C."/>
            <person name="Qin Q.-L."/>
            <person name="Zhang Y.-Z."/>
        </authorList>
    </citation>
    <scope>NUCLEOTIDE SEQUENCE</scope>
    <source>
        <strain evidence="1">DSM 14585</strain>
    </source>
</reference>
<sequence length="41" mass="4865">MHFIFKIAHFFYLSIIKSLQLFSNMYLLPVSNVVGVWIFIS</sequence>
<gene>
    <name evidence="1" type="ORF">PAGA_b0117</name>
</gene>
<evidence type="ECO:0000313" key="2">
    <source>
        <dbReference type="Proteomes" id="UP000217277"/>
    </source>
</evidence>
<protein>
    <submittedName>
        <fullName evidence="1">Uncharacterized protein</fullName>
    </submittedName>
</protein>
<keyword evidence="2" id="KW-1185">Reference proteome</keyword>